<proteinExistence type="predicted"/>
<reference evidence="1" key="1">
    <citation type="submission" date="2017-05" db="EMBL/GenBank/DDBJ databases">
        <title>The Genome Sequence of Enterococcus sp. 9D6_DIV0238.</title>
        <authorList>
            <consortium name="The Broad Institute Genomics Platform"/>
            <consortium name="The Broad Institute Genomic Center for Infectious Diseases"/>
            <person name="Earl A."/>
            <person name="Manson A."/>
            <person name="Schwartman J."/>
            <person name="Gilmore M."/>
            <person name="Abouelleil A."/>
            <person name="Cao P."/>
            <person name="Chapman S."/>
            <person name="Cusick C."/>
            <person name="Shea T."/>
            <person name="Young S."/>
            <person name="Neafsey D."/>
            <person name="Nusbaum C."/>
            <person name="Birren B."/>
        </authorList>
    </citation>
    <scope>NUCLEOTIDE SEQUENCE [LARGE SCALE GENOMIC DNA]</scope>
    <source>
        <strain evidence="1">9D6_DIV0238</strain>
    </source>
</reference>
<evidence type="ECO:0000313" key="1">
    <source>
        <dbReference type="EMBL" id="OUZ35739.1"/>
    </source>
</evidence>
<reference evidence="2" key="3">
    <citation type="submission" date="2024-03" db="EMBL/GenBank/DDBJ databases">
        <title>The Genome Sequence of Enterococcus sp. DIV0238c.</title>
        <authorList>
            <consortium name="The Broad Institute Genomics Platform"/>
            <consortium name="The Broad Institute Microbial Omics Core"/>
            <consortium name="The Broad Institute Genomic Center for Infectious Diseases"/>
            <person name="Earl A."/>
            <person name="Manson A."/>
            <person name="Gilmore M."/>
            <person name="Schwartman J."/>
            <person name="Shea T."/>
            <person name="Abouelleil A."/>
            <person name="Cao P."/>
            <person name="Chapman S."/>
            <person name="Cusick C."/>
            <person name="Young S."/>
            <person name="Neafsey D."/>
            <person name="Nusbaum C."/>
            <person name="Birren B."/>
        </authorList>
    </citation>
    <scope>NUCLEOTIDE SEQUENCE</scope>
    <source>
        <strain evidence="2">9D6_DIV0238</strain>
    </source>
</reference>
<evidence type="ECO:0000313" key="2">
    <source>
        <dbReference type="EMBL" id="WYJ93040.1"/>
    </source>
</evidence>
<gene>
    <name evidence="2" type="ORF">A5889_000519</name>
    <name evidence="1" type="ORF">A5889_001215</name>
</gene>
<evidence type="ECO:0000313" key="3">
    <source>
        <dbReference type="Proteomes" id="UP000196151"/>
    </source>
</evidence>
<dbReference type="InterPro" id="IPR054275">
    <property type="entry name" value="DUF7006"/>
</dbReference>
<dbReference type="Proteomes" id="UP000196151">
    <property type="component" value="Chromosome"/>
</dbReference>
<dbReference type="Pfam" id="PF22652">
    <property type="entry name" value="DUF7006"/>
    <property type="match status" value="1"/>
</dbReference>
<dbReference type="AlphaFoldDB" id="A0A200JFQ8"/>
<dbReference type="EMBL" id="NIBQ01000001">
    <property type="protein sequence ID" value="OUZ35739.1"/>
    <property type="molecule type" value="Genomic_DNA"/>
</dbReference>
<reference evidence="2" key="2">
    <citation type="submission" date="2017-05" db="EMBL/GenBank/DDBJ databases">
        <authorList>
            <consortium name="The Broad Institute Genomics Platform"/>
            <consortium name="The Broad Institute Genomic Center for Infectious Diseases"/>
            <person name="Earl A."/>
            <person name="Manson A."/>
            <person name="Schwartman J."/>
            <person name="Gilmore M."/>
            <person name="Abouelleil A."/>
            <person name="Cao P."/>
            <person name="Chapman S."/>
            <person name="Cusick C."/>
            <person name="Shea T."/>
            <person name="Young S."/>
            <person name="Neafsey D."/>
            <person name="Nusbaum C."/>
            <person name="Birren B."/>
        </authorList>
    </citation>
    <scope>NUCLEOTIDE SEQUENCE</scope>
    <source>
        <strain evidence="2">9D6_DIV0238</strain>
    </source>
</reference>
<accession>A0A200JFQ8</accession>
<protein>
    <submittedName>
        <fullName evidence="1">Uncharacterized protein</fullName>
    </submittedName>
</protein>
<sequence>MNNEKSILEELDLFVQKHHIERYSNLEKYYLNLRSDLKKLLIPDTTKNAIQSALYCFHLESKLQLFIFYLKQLENGSLDMSEEDIVNRMEMDCGHYSVEMICTELIGEISILMEQINQEMAYGKSKVKFKSLRE</sequence>
<organism evidence="1">
    <name type="scientific">Candidatus Enterococcus dunnyi</name>
    <dbReference type="NCBI Taxonomy" id="1834192"/>
    <lineage>
        <taxon>Bacteria</taxon>
        <taxon>Bacillati</taxon>
        <taxon>Bacillota</taxon>
        <taxon>Bacilli</taxon>
        <taxon>Lactobacillales</taxon>
        <taxon>Enterococcaceae</taxon>
        <taxon>Enterococcus</taxon>
    </lineage>
</organism>
<dbReference type="OrthoDB" id="2184912at2"/>
<name>A0A200JFQ8_9ENTE</name>
<keyword evidence="3" id="KW-1185">Reference proteome</keyword>
<dbReference type="RefSeq" id="WP_087640312.1">
    <property type="nucleotide sequence ID" value="NZ_CP147246.1"/>
</dbReference>
<dbReference type="EMBL" id="CP147246">
    <property type="protein sequence ID" value="WYJ93040.1"/>
    <property type="molecule type" value="Genomic_DNA"/>
</dbReference>